<dbReference type="EMBL" id="SRMI01000003">
    <property type="protein sequence ID" value="TVY74774.1"/>
    <property type="molecule type" value="Genomic_DNA"/>
</dbReference>
<comment type="caution">
    <text evidence="1">The sequence shown here is derived from an EMBL/GenBank/DDBJ whole genome shotgun (WGS) entry which is preliminary data.</text>
</comment>
<gene>
    <name evidence="1" type="ORF">Focb16_v005883</name>
</gene>
<proteinExistence type="predicted"/>
<evidence type="ECO:0000313" key="2">
    <source>
        <dbReference type="Proteomes" id="UP000320707"/>
    </source>
</evidence>
<sequence length="328" mass="37290">MSLPTKYGYAGQRTAQRLYSAFESHPNFRLVWSESRQHFELLGSKDTPESKIIDILVHPSDWGWFPSLAGRTSDGDFIIRLQSSPQKSHNGSSQSALECIAWAITDEASSPDLATLNQVDTTASAELHGMHLNIEDLILPGTLSGKQYCTDFVLLAHHPYRGVAKRIRSEGLKSLAQLASEPDATEQTKEFYETRSKNRMFGNNPNFIYFRPLGPTATPERYSDAIIVAAHPRSVNVFDQEYRAEASTSRSKQENLYKNFSMNVLEYLRRLKTLSHDECLNQFGRPIHYSQLDSGFFRTYLPEVAVATRKIRPELFVHTQDVRRLLQS</sequence>
<reference evidence="1 2" key="1">
    <citation type="journal article" date="2019" name="Microbiol. Resour. Announc.">
        <title>High-quality draft genome sequence of Fusarium oxysporum f. sp. cubense strain 160527, a causal agent of Panama disease.</title>
        <authorList>
            <person name="Asai S."/>
            <person name="Ayukawa Y."/>
            <person name="Gan P."/>
            <person name="Masuda S."/>
            <person name="Komatsu K."/>
            <person name="Shirasu K."/>
            <person name="Arie T."/>
        </authorList>
    </citation>
    <scope>NUCLEOTIDE SEQUENCE [LARGE SCALE GENOMIC DNA]</scope>
    <source>
        <strain evidence="1 2">160527</strain>
    </source>
</reference>
<protein>
    <submittedName>
        <fullName evidence="1">Uncharacterized protein</fullName>
    </submittedName>
</protein>
<organism evidence="1 2">
    <name type="scientific">Fusarium oxysporum f. sp. cubense</name>
    <dbReference type="NCBI Taxonomy" id="61366"/>
    <lineage>
        <taxon>Eukaryota</taxon>
        <taxon>Fungi</taxon>
        <taxon>Dikarya</taxon>
        <taxon>Ascomycota</taxon>
        <taxon>Pezizomycotina</taxon>
        <taxon>Sordariomycetes</taxon>
        <taxon>Hypocreomycetidae</taxon>
        <taxon>Hypocreales</taxon>
        <taxon>Nectriaceae</taxon>
        <taxon>Fusarium</taxon>
        <taxon>Fusarium oxysporum species complex</taxon>
    </lineage>
</organism>
<name>A0A559LKH2_FUSOC</name>
<accession>A0A559LKH2</accession>
<dbReference type="AlphaFoldDB" id="A0A559LKH2"/>
<evidence type="ECO:0000313" key="1">
    <source>
        <dbReference type="EMBL" id="TVY74774.1"/>
    </source>
</evidence>
<dbReference type="Proteomes" id="UP000320707">
    <property type="component" value="Unassembled WGS sequence"/>
</dbReference>